<dbReference type="GO" id="GO:0005507">
    <property type="term" value="F:copper ion binding"/>
    <property type="evidence" value="ECO:0007669"/>
    <property type="project" value="InterPro"/>
</dbReference>
<dbReference type="InterPro" id="IPR011707">
    <property type="entry name" value="Cu-oxidase-like_N"/>
</dbReference>
<dbReference type="InterPro" id="IPR002355">
    <property type="entry name" value="Cu_oxidase_Cu_BS"/>
</dbReference>
<proteinExistence type="predicted"/>
<accession>A0A1H8QCX0</accession>
<feature type="region of interest" description="Disordered" evidence="4">
    <location>
        <begin position="44"/>
        <end position="74"/>
    </location>
</feature>
<dbReference type="PANTHER" id="PTHR11709:SF394">
    <property type="entry name" value="FI03373P-RELATED"/>
    <property type="match status" value="1"/>
</dbReference>
<keyword evidence="3" id="KW-0186">Copper</keyword>
<dbReference type="PROSITE" id="PS00080">
    <property type="entry name" value="MULTICOPPER_OXIDASE2"/>
    <property type="match status" value="1"/>
</dbReference>
<feature type="region of interest" description="Disordered" evidence="4">
    <location>
        <begin position="1"/>
        <end position="30"/>
    </location>
</feature>
<gene>
    <name evidence="6" type="ORF">SAMN04487948_10336</name>
</gene>
<keyword evidence="7" id="KW-1185">Reference proteome</keyword>
<feature type="domain" description="Plastocyanin-like" evidence="5">
    <location>
        <begin position="155"/>
        <end position="226"/>
    </location>
</feature>
<evidence type="ECO:0000313" key="6">
    <source>
        <dbReference type="EMBL" id="SEO51848.1"/>
    </source>
</evidence>
<organism evidence="6 7">
    <name type="scientific">Halogranum amylolyticum</name>
    <dbReference type="NCBI Taxonomy" id="660520"/>
    <lineage>
        <taxon>Archaea</taxon>
        <taxon>Methanobacteriati</taxon>
        <taxon>Methanobacteriota</taxon>
        <taxon>Stenosarchaea group</taxon>
        <taxon>Halobacteria</taxon>
        <taxon>Halobacteriales</taxon>
        <taxon>Haloferacaceae</taxon>
    </lineage>
</organism>
<evidence type="ECO:0000313" key="7">
    <source>
        <dbReference type="Proteomes" id="UP000199126"/>
    </source>
</evidence>
<evidence type="ECO:0000256" key="4">
    <source>
        <dbReference type="SAM" id="MobiDB-lite"/>
    </source>
</evidence>
<evidence type="ECO:0000256" key="2">
    <source>
        <dbReference type="ARBA" id="ARBA00023002"/>
    </source>
</evidence>
<feature type="region of interest" description="Disordered" evidence="4">
    <location>
        <begin position="661"/>
        <end position="681"/>
    </location>
</feature>
<keyword evidence="2" id="KW-0560">Oxidoreductase</keyword>
<dbReference type="InterPro" id="IPR013519">
    <property type="entry name" value="Int_alpha_beta-p"/>
</dbReference>
<dbReference type="InterPro" id="IPR006311">
    <property type="entry name" value="TAT_signal"/>
</dbReference>
<evidence type="ECO:0000256" key="1">
    <source>
        <dbReference type="ARBA" id="ARBA00022723"/>
    </source>
</evidence>
<protein>
    <submittedName>
        <fullName evidence="6">Multicopper oxidase</fullName>
    </submittedName>
</protein>
<feature type="compositionally biased region" description="Basic and acidic residues" evidence="4">
    <location>
        <begin position="17"/>
        <end position="30"/>
    </location>
</feature>
<dbReference type="PROSITE" id="PS51318">
    <property type="entry name" value="TAT"/>
    <property type="match status" value="1"/>
</dbReference>
<dbReference type="Pfam" id="PF07732">
    <property type="entry name" value="Cu-oxidase_3"/>
    <property type="match status" value="1"/>
</dbReference>
<dbReference type="Gene3D" id="2.130.10.130">
    <property type="entry name" value="Integrin alpha, N-terminal"/>
    <property type="match status" value="1"/>
</dbReference>
<dbReference type="InterPro" id="IPR008972">
    <property type="entry name" value="Cupredoxin"/>
</dbReference>
<dbReference type="SUPFAM" id="SSF49503">
    <property type="entry name" value="Cupredoxins"/>
    <property type="match status" value="5"/>
</dbReference>
<sequence length="1568" mass="172582">MKHDESNNGENPTTRGSEPEDARLGDELTTSRRSFLAAGSALAAGAGLPTSTDGSGELSANEESVPEEPDEGGEVRHFDVHAIDVDIVYNRYGLHQPIGVMYALEDDLDEINKLSGKVPCGNNTVFEDEDAEVFCEDIPEEKRADGDTRLIQPLTLRANKGDLIEIEFHNDLDRCASMHQTGLPYDVEESDGMEVGQNPSTVVPPGESRTYRWYASEYGGHFFLDGANQSFFSSEEDSPQETNLLARGLFGSVVVHPQGTTWTDPYTGEEVQGRVQADIHHPESISQEAKDAGLVPGLSYRQFLVHYHTPEGIETADGEDLTLPGSDELQTTHAINYRADPTGNRFGETEFGNVGEDAAPFYSSWAHGDPGGGDNVYPMYVGDPVMAIPVGASVEENHVHHLHGHRWKEVPGRETSDTIDSQTIGLGSVYESPYNVAFGTPEAGITDFTSLRPEMSFDEAFEVGAGGAHGSVGDVLFHCHLFPHYGEGMWGIMRVLDKERDCLQKLPCNDPPLPKESNIPGFPEFIPGEFGETPPYPPYGAAGLDEFRDPEPEEERALTRKGEIKPGAPYSDPCEPEIDEYEPAFEGELREYTIVALPADIVYNDAGDHDPNGIVYVLEEHADLVREGKMNPEPLVIRANVGDCVDITFKNEVTDENVAALPGDRFPENPEGEDGGAESVPIEAGGKSTHIHFVSYDLLGSDSLATGFNYNQETEAGATSHYRWYADEEGTIFFHDHITGIDDVMHGSFASLVVEPPNSRWLDPYSGDPIRSGTQAIIQQDDGPDYREFCVAYQDFAQLVDRDGELVNPQVEHGENAGVMALNYRNAPYYHRDDADPAYVHSSYVHGDPSTPVFEAYEGDPVRFRLWQAAYEEQHNFSIHGRQFPTVGVDPQDATSQIIGTSEAYTMDLEPEEEFEDLENIFENLEENPSGLPIRDYMYGSTVVDDLWDGMWGLFREIGAEVDHIEPLPDQGAPDGSISKQELRKMGHPAAHSDCDWSEYGQLARLLYGDDDCKDFPPDKNARQNSAIDGNPPPKAPIPGDPCPEDATVQEFNVSAFDAEIEYNEYGDYDPYGIAYALTRDVDAIKNGDLPLAPLTLWASENDCIEVTLTNDIDFDAIDEDHPHPEMQGPDQEWERSKRISLHPKRVQMDVLGSDGTTAGFNWDQTIGPGESITYRWYANGEIGSAVLHDHADVRSNRHHGAYGRLVIGEEGVEYLDATTGEPAPQGRNDSVIAKVPNGDDYRSYALAFADGQYIVNRNDRDDCVVPPGDDEEFDADAPCNQLGDAEDHGFAAVNYRSEPFSRRFEADDDPWDVYDSGAHGDPVTPILRAMLGDPIRLDIHKTADKADGLVFHLAAHQWNRLRNVEQSKDIGVDDQTSVTKSDIVEPKGGAGGLAGSTGDFIYQETRQRLKLESGEWGFLRVGDRQHDFEQPVQPLPDRCATPIDRRPGWNVTRGDLTGDGTIDVLIGVPWSAQEATEAGAAYLFTGPVDTSQITDLTGADVRFVGIEACERAGTSVEIRDASEGSTSCLVVDSECARYEIPWSAIADGEHPRVRNVHLTDEFDTSSH</sequence>
<evidence type="ECO:0000256" key="3">
    <source>
        <dbReference type="ARBA" id="ARBA00023008"/>
    </source>
</evidence>
<dbReference type="EMBL" id="FODV01000003">
    <property type="protein sequence ID" value="SEO51848.1"/>
    <property type="molecule type" value="Genomic_DNA"/>
</dbReference>
<dbReference type="Proteomes" id="UP000199126">
    <property type="component" value="Unassembled WGS sequence"/>
</dbReference>
<dbReference type="Gene3D" id="2.60.40.420">
    <property type="entry name" value="Cupredoxins - blue copper proteins"/>
    <property type="match status" value="4"/>
</dbReference>
<reference evidence="7" key="1">
    <citation type="submission" date="2016-10" db="EMBL/GenBank/DDBJ databases">
        <authorList>
            <person name="Varghese N."/>
            <person name="Submissions S."/>
        </authorList>
    </citation>
    <scope>NUCLEOTIDE SEQUENCE [LARGE SCALE GENOMIC DNA]</scope>
    <source>
        <strain evidence="7">CGMCC 1.10121</strain>
    </source>
</reference>
<dbReference type="InterPro" id="IPR045087">
    <property type="entry name" value="Cu-oxidase_fam"/>
</dbReference>
<dbReference type="RefSeq" id="WP_089822097.1">
    <property type="nucleotide sequence ID" value="NZ_FODV01000003.1"/>
</dbReference>
<dbReference type="InterPro" id="IPR028994">
    <property type="entry name" value="Integrin_alpha_N"/>
</dbReference>
<dbReference type="PANTHER" id="PTHR11709">
    <property type="entry name" value="MULTI-COPPER OXIDASE"/>
    <property type="match status" value="1"/>
</dbReference>
<evidence type="ECO:0000259" key="5">
    <source>
        <dbReference type="Pfam" id="PF07732"/>
    </source>
</evidence>
<keyword evidence="1" id="KW-0479">Metal-binding</keyword>
<feature type="region of interest" description="Disordered" evidence="4">
    <location>
        <begin position="1016"/>
        <end position="1039"/>
    </location>
</feature>
<dbReference type="PROSITE" id="PS51470">
    <property type="entry name" value="FG_GAP"/>
    <property type="match status" value="1"/>
</dbReference>
<dbReference type="GO" id="GO:0016491">
    <property type="term" value="F:oxidoreductase activity"/>
    <property type="evidence" value="ECO:0007669"/>
    <property type="project" value="UniProtKB-KW"/>
</dbReference>
<name>A0A1H8QCX0_9EURY</name>
<dbReference type="OrthoDB" id="202198at2157"/>